<feature type="transmembrane region" description="Helical" evidence="8">
    <location>
        <begin position="12"/>
        <end position="34"/>
    </location>
</feature>
<sequence length="367" mass="40925">MLEKGKISHRQLTVLTILYTIGTSILIVPSIMAVFSKQDGWIACLIGTAANLLTILIYSALASRYPTLTLAEFSEKILGKWLGKVISLFFLSFIFLLSSFLLRVVGNFMTTHIMPNTPIEITIILFMAVVVYAVRLGIETTARAAEIFLPFVIALFLFLTFFLLPQIRIDRAEPVFENGIKPILLGAFYYFNLQEQVILMMLVPYTNRPKKARSALLAGTLLGSVVIIVSVLLSTLVLGTEFTQRNMYASYTLAKQISVGNFLQRVEAMLAIIWLITIFFKTVVCMYAVTLGTAQTLRLKEYRTLTLPFALLLVFLSLLVYDNIVSFIAFTPKVFSVYATIFMVLIPAGLLGIDALRSSMKGNQTSS</sequence>
<dbReference type="PANTHER" id="PTHR34975">
    <property type="entry name" value="SPORE GERMINATION PROTEIN A2"/>
    <property type="match status" value="1"/>
</dbReference>
<reference evidence="9 10" key="1">
    <citation type="submission" date="2023-05" db="EMBL/GenBank/DDBJ databases">
        <title>Draft genome of Paenibacillus sp. CCS26.</title>
        <authorList>
            <person name="Akita H."/>
            <person name="Shinto Y."/>
            <person name="Kimura Z."/>
        </authorList>
    </citation>
    <scope>NUCLEOTIDE SEQUENCE [LARGE SCALE GENOMIC DNA]</scope>
    <source>
        <strain evidence="9 10">CCS26</strain>
    </source>
</reference>
<keyword evidence="3" id="KW-0813">Transport</keyword>
<evidence type="ECO:0000256" key="6">
    <source>
        <dbReference type="ARBA" id="ARBA00022989"/>
    </source>
</evidence>
<dbReference type="Proteomes" id="UP001285921">
    <property type="component" value="Unassembled WGS sequence"/>
</dbReference>
<evidence type="ECO:0000256" key="1">
    <source>
        <dbReference type="ARBA" id="ARBA00004141"/>
    </source>
</evidence>
<dbReference type="PANTHER" id="PTHR34975:SF2">
    <property type="entry name" value="SPORE GERMINATION PROTEIN A2"/>
    <property type="match status" value="1"/>
</dbReference>
<evidence type="ECO:0000256" key="3">
    <source>
        <dbReference type="ARBA" id="ARBA00022448"/>
    </source>
</evidence>
<evidence type="ECO:0000256" key="2">
    <source>
        <dbReference type="ARBA" id="ARBA00007998"/>
    </source>
</evidence>
<feature type="transmembrane region" description="Helical" evidence="8">
    <location>
        <begin position="81"/>
        <end position="101"/>
    </location>
</feature>
<dbReference type="Gene3D" id="1.20.1740.10">
    <property type="entry name" value="Amino acid/polyamine transporter I"/>
    <property type="match status" value="1"/>
</dbReference>
<keyword evidence="10" id="KW-1185">Reference proteome</keyword>
<feature type="transmembrane region" description="Helical" evidence="8">
    <location>
        <begin position="121"/>
        <end position="138"/>
    </location>
</feature>
<comment type="similarity">
    <text evidence="2">Belongs to the amino acid-polyamine-organocation (APC) superfamily. Spore germination protein (SGP) (TC 2.A.3.9) family.</text>
</comment>
<feature type="transmembrane region" description="Helical" evidence="8">
    <location>
        <begin position="268"/>
        <end position="289"/>
    </location>
</feature>
<name>A0ABQ6NUS8_9BACL</name>
<dbReference type="Pfam" id="PF03845">
    <property type="entry name" value="Spore_permease"/>
    <property type="match status" value="1"/>
</dbReference>
<dbReference type="InterPro" id="IPR004761">
    <property type="entry name" value="Spore_GerAB"/>
</dbReference>
<evidence type="ECO:0000256" key="5">
    <source>
        <dbReference type="ARBA" id="ARBA00022692"/>
    </source>
</evidence>
<feature type="transmembrane region" description="Helical" evidence="8">
    <location>
        <begin position="309"/>
        <end position="329"/>
    </location>
</feature>
<feature type="transmembrane region" description="Helical" evidence="8">
    <location>
        <begin position="183"/>
        <end position="203"/>
    </location>
</feature>
<keyword evidence="7 8" id="KW-0472">Membrane</keyword>
<evidence type="ECO:0000313" key="9">
    <source>
        <dbReference type="EMBL" id="GMK47820.1"/>
    </source>
</evidence>
<feature type="transmembrane region" description="Helical" evidence="8">
    <location>
        <begin position="40"/>
        <end position="61"/>
    </location>
</feature>
<dbReference type="NCBIfam" id="TIGR00912">
    <property type="entry name" value="2A0309"/>
    <property type="match status" value="1"/>
</dbReference>
<evidence type="ECO:0000256" key="4">
    <source>
        <dbReference type="ARBA" id="ARBA00022544"/>
    </source>
</evidence>
<dbReference type="EMBL" id="BTCL01000023">
    <property type="protein sequence ID" value="GMK47820.1"/>
    <property type="molecule type" value="Genomic_DNA"/>
</dbReference>
<accession>A0ABQ6NUS8</accession>
<evidence type="ECO:0000313" key="10">
    <source>
        <dbReference type="Proteomes" id="UP001285921"/>
    </source>
</evidence>
<keyword evidence="5 8" id="KW-0812">Transmembrane</keyword>
<keyword evidence="6 8" id="KW-1133">Transmembrane helix</keyword>
<organism evidence="9 10">
    <name type="scientific">Paenibacillus glycanilyticus</name>
    <dbReference type="NCBI Taxonomy" id="126569"/>
    <lineage>
        <taxon>Bacteria</taxon>
        <taxon>Bacillati</taxon>
        <taxon>Bacillota</taxon>
        <taxon>Bacilli</taxon>
        <taxon>Bacillales</taxon>
        <taxon>Paenibacillaceae</taxon>
        <taxon>Paenibacillus</taxon>
    </lineage>
</organism>
<dbReference type="RefSeq" id="WP_317981687.1">
    <property type="nucleotide sequence ID" value="NZ_BTCL01000023.1"/>
</dbReference>
<gene>
    <name evidence="9" type="ORF">PghCCS26_49500</name>
</gene>
<proteinExistence type="inferred from homology"/>
<comment type="caution">
    <text evidence="9">The sequence shown here is derived from an EMBL/GenBank/DDBJ whole genome shotgun (WGS) entry which is preliminary data.</text>
</comment>
<evidence type="ECO:0000256" key="8">
    <source>
        <dbReference type="SAM" id="Phobius"/>
    </source>
</evidence>
<keyword evidence="4" id="KW-0309">Germination</keyword>
<protein>
    <submittedName>
        <fullName evidence="9">Germination protein</fullName>
    </submittedName>
</protein>
<feature type="transmembrane region" description="Helical" evidence="8">
    <location>
        <begin position="335"/>
        <end position="356"/>
    </location>
</feature>
<feature type="transmembrane region" description="Helical" evidence="8">
    <location>
        <begin position="145"/>
        <end position="163"/>
    </location>
</feature>
<comment type="subcellular location">
    <subcellularLocation>
        <location evidence="1">Membrane</location>
        <topology evidence="1">Multi-pass membrane protein</topology>
    </subcellularLocation>
</comment>
<evidence type="ECO:0000256" key="7">
    <source>
        <dbReference type="ARBA" id="ARBA00023136"/>
    </source>
</evidence>
<feature type="transmembrane region" description="Helical" evidence="8">
    <location>
        <begin position="215"/>
        <end position="238"/>
    </location>
</feature>